<proteinExistence type="predicted"/>
<dbReference type="Proteomes" id="UP000680714">
    <property type="component" value="Unassembled WGS sequence"/>
</dbReference>
<name>A0ABS5IHV8_9PROT</name>
<feature type="compositionally biased region" description="Basic and acidic residues" evidence="1">
    <location>
        <begin position="81"/>
        <end position="94"/>
    </location>
</feature>
<evidence type="ECO:0000313" key="2">
    <source>
        <dbReference type="EMBL" id="MBR9973797.1"/>
    </source>
</evidence>
<evidence type="ECO:0008006" key="4">
    <source>
        <dbReference type="Google" id="ProtNLM"/>
    </source>
</evidence>
<protein>
    <recommendedName>
        <fullName evidence="4">DNA-binding protein</fullName>
    </recommendedName>
</protein>
<feature type="region of interest" description="Disordered" evidence="1">
    <location>
        <begin position="60"/>
        <end position="106"/>
    </location>
</feature>
<comment type="caution">
    <text evidence="2">The sequence shown here is derived from an EMBL/GenBank/DDBJ whole genome shotgun (WGS) entry which is preliminary data.</text>
</comment>
<keyword evidence="3" id="KW-1185">Reference proteome</keyword>
<gene>
    <name evidence="2" type="ORF">KEC16_18885</name>
</gene>
<dbReference type="EMBL" id="JAGTUF010000032">
    <property type="protein sequence ID" value="MBR9973797.1"/>
    <property type="molecule type" value="Genomic_DNA"/>
</dbReference>
<evidence type="ECO:0000313" key="3">
    <source>
        <dbReference type="Proteomes" id="UP000680714"/>
    </source>
</evidence>
<accession>A0ABS5IHV8</accession>
<organism evidence="2 3">
    <name type="scientific">Magnetospirillum sulfuroxidans</name>
    <dbReference type="NCBI Taxonomy" id="611300"/>
    <lineage>
        <taxon>Bacteria</taxon>
        <taxon>Pseudomonadati</taxon>
        <taxon>Pseudomonadota</taxon>
        <taxon>Alphaproteobacteria</taxon>
        <taxon>Rhodospirillales</taxon>
        <taxon>Rhodospirillaceae</taxon>
        <taxon>Magnetospirillum</taxon>
    </lineage>
</organism>
<sequence>MAPSDFKTRREIAALYGHVIPYSRLKKLGMKDCVDGPPVIRRGRTVLYHVPTFERWLLGDLQPATPPSPLPSPSKKRGRPTKAEIIRRREKEGTSKAPEAFDVAGR</sequence>
<evidence type="ECO:0000256" key="1">
    <source>
        <dbReference type="SAM" id="MobiDB-lite"/>
    </source>
</evidence>
<reference evidence="2 3" key="1">
    <citation type="submission" date="2021-04" db="EMBL/GenBank/DDBJ databases">
        <title>Magnetospirillum sulfuroxidans sp. nov., a facultative chemolithoautotrophic sulfur-oxidizing alphaproteobacterium isolated from freshwater sediment and proposals for Paramagetospirillum gen. nov., and Magnetospirillaceae fam. nov.</title>
        <authorList>
            <person name="Koziaeva V."/>
            <person name="Geelhoed J.S."/>
            <person name="Sorokin D.Y."/>
            <person name="Grouzdev D.S."/>
        </authorList>
    </citation>
    <scope>NUCLEOTIDE SEQUENCE [LARGE SCALE GENOMIC DNA]</scope>
    <source>
        <strain evidence="2 3">J10</strain>
    </source>
</reference>
<dbReference type="RefSeq" id="WP_211551867.1">
    <property type="nucleotide sequence ID" value="NZ_JAGTUF010000032.1"/>
</dbReference>